<dbReference type="EMBL" id="CP001291">
    <property type="protein sequence ID" value="ACK73400.1"/>
    <property type="molecule type" value="Genomic_DNA"/>
</dbReference>
<dbReference type="InterPro" id="IPR007460">
    <property type="entry name" value="BrnT_toxin"/>
</dbReference>
<proteinExistence type="predicted"/>
<evidence type="ECO:0000313" key="1">
    <source>
        <dbReference type="EMBL" id="ACK73400.1"/>
    </source>
</evidence>
<evidence type="ECO:0000313" key="2">
    <source>
        <dbReference type="Proteomes" id="UP000002384"/>
    </source>
</evidence>
<organism evidence="1 2">
    <name type="scientific">Gloeothece citriformis (strain PCC 7424)</name>
    <name type="common">Cyanothece sp. (strain PCC 7424)</name>
    <dbReference type="NCBI Taxonomy" id="65393"/>
    <lineage>
        <taxon>Bacteria</taxon>
        <taxon>Bacillati</taxon>
        <taxon>Cyanobacteriota</taxon>
        <taxon>Cyanophyceae</taxon>
        <taxon>Oscillatoriophycideae</taxon>
        <taxon>Chroococcales</taxon>
        <taxon>Aphanothecaceae</taxon>
        <taxon>Gloeothece</taxon>
        <taxon>Gloeothece citriformis</taxon>
    </lineage>
</organism>
<dbReference type="OrthoDB" id="428036at2"/>
<accession>B7KFS5</accession>
<dbReference type="HOGENOM" id="CLU_149290_1_1_3"/>
<dbReference type="eggNOG" id="COG2929">
    <property type="taxonomic scope" value="Bacteria"/>
</dbReference>
<keyword evidence="2" id="KW-1185">Reference proteome</keyword>
<dbReference type="AlphaFoldDB" id="B7KFS5"/>
<dbReference type="STRING" id="65393.PCC7424_5048"/>
<dbReference type="Gene3D" id="3.10.450.530">
    <property type="entry name" value="Ribonuclease toxin, BrnT, of type II toxin-antitoxin system"/>
    <property type="match status" value="1"/>
</dbReference>
<reference evidence="2" key="1">
    <citation type="journal article" date="2011" name="MBio">
        <title>Novel metabolic attributes of the genus Cyanothece, comprising a group of unicellular nitrogen-fixing Cyanobacteria.</title>
        <authorList>
            <person name="Bandyopadhyay A."/>
            <person name="Elvitigala T."/>
            <person name="Welsh E."/>
            <person name="Stockel J."/>
            <person name="Liberton M."/>
            <person name="Min H."/>
            <person name="Sherman L.A."/>
            <person name="Pakrasi H.B."/>
        </authorList>
    </citation>
    <scope>NUCLEOTIDE SEQUENCE [LARGE SCALE GENOMIC DNA]</scope>
    <source>
        <strain evidence="2">PCC 7424</strain>
    </source>
</reference>
<evidence type="ECO:0008006" key="3">
    <source>
        <dbReference type="Google" id="ProtNLM"/>
    </source>
</evidence>
<name>B7KFS5_GLOC7</name>
<dbReference type="Pfam" id="PF04365">
    <property type="entry name" value="BrnT_toxin"/>
    <property type="match status" value="1"/>
</dbReference>
<gene>
    <name evidence="1" type="ordered locus">PCC7424_5048</name>
</gene>
<protein>
    <recommendedName>
        <fullName evidence="3">BrnT family toxin</fullName>
    </recommendedName>
</protein>
<dbReference type="InterPro" id="IPR038573">
    <property type="entry name" value="BrnT_sf"/>
</dbReference>
<sequence>MEFEWNPEKAAINQKKHGVSFTEAATVFNDPLAITFDDPGHSQEEYRYITIGLSRQENLIVVSHTDRNNRIRIISARKVTPKERRYYERGF</sequence>
<dbReference type="Proteomes" id="UP000002384">
    <property type="component" value="Chromosome"/>
</dbReference>
<dbReference type="RefSeq" id="WP_015956980.1">
    <property type="nucleotide sequence ID" value="NC_011729.1"/>
</dbReference>
<dbReference type="KEGG" id="cyc:PCC7424_5048"/>